<dbReference type="InterPro" id="IPR003607">
    <property type="entry name" value="HD/PDEase_dom"/>
</dbReference>
<keyword evidence="3" id="KW-1185">Reference proteome</keyword>
<dbReference type="RefSeq" id="WP_268043414.1">
    <property type="nucleotide sequence ID" value="NZ_CP104064.1"/>
</dbReference>
<evidence type="ECO:0000313" key="3">
    <source>
        <dbReference type="Proteomes" id="UP001164803"/>
    </source>
</evidence>
<dbReference type="PANTHER" id="PTHR45228">
    <property type="entry name" value="CYCLIC DI-GMP PHOSPHODIESTERASE TM_0186-RELATED"/>
    <property type="match status" value="1"/>
</dbReference>
<dbReference type="Gene3D" id="1.10.3210.10">
    <property type="entry name" value="Hypothetical protein af1432"/>
    <property type="match status" value="1"/>
</dbReference>
<dbReference type="PANTHER" id="PTHR45228:SF4">
    <property type="entry name" value="LIPOPROTEIN"/>
    <property type="match status" value="1"/>
</dbReference>
<evidence type="ECO:0000259" key="1">
    <source>
        <dbReference type="PROSITE" id="PS51832"/>
    </source>
</evidence>
<reference evidence="2" key="1">
    <citation type="submission" date="2022-08" db="EMBL/GenBank/DDBJ databases">
        <title>Alicyclobacillus dauci DSM2870, complete genome.</title>
        <authorList>
            <person name="Wang Q."/>
            <person name="Cai R."/>
            <person name="Wang Z."/>
        </authorList>
    </citation>
    <scope>NUCLEOTIDE SEQUENCE</scope>
    <source>
        <strain evidence="2">DSM 28700</strain>
    </source>
</reference>
<dbReference type="SUPFAM" id="SSF109604">
    <property type="entry name" value="HD-domain/PDEase-like"/>
    <property type="match status" value="1"/>
</dbReference>
<feature type="domain" description="HD-GYP" evidence="1">
    <location>
        <begin position="117"/>
        <end position="314"/>
    </location>
</feature>
<dbReference type="PROSITE" id="PS51832">
    <property type="entry name" value="HD_GYP"/>
    <property type="match status" value="1"/>
</dbReference>
<dbReference type="EMBL" id="CP104064">
    <property type="protein sequence ID" value="WAH36107.1"/>
    <property type="molecule type" value="Genomic_DNA"/>
</dbReference>
<accession>A0ABY6YZU3</accession>
<dbReference type="CDD" id="cd00077">
    <property type="entry name" value="HDc"/>
    <property type="match status" value="1"/>
</dbReference>
<sequence>MNELRIIGSKVETSVQEASFQFANVEASLMTRTPYYEMIRHHLKKGAYWSLVPSSKQGMAESCTVETGEVEVHVQGDTYRLYETDVLSLIDLAEFVVFHAVRDTTLIYLSSQPVYDPYFELVGKIQKLAVEIELKDGYTSRHCSRIMEWSLAVGRELGLSPERLYHLQHGAFFHDVGKVAIPNEILGKPGRLTAEEWEIMKTHPLRGSELLREIYSDQLSEPSVIVEQHHERYDGSGYPFGLRGDEIHIGAAIVAVVDSYDAMTTNRIYQRAKPPQQALQEIKQLSGQLYDPRVVDAFCKVIERDAEIVRLAADR</sequence>
<name>A0ABY6YZU3_9BACL</name>
<protein>
    <submittedName>
        <fullName evidence="2">HD-GYP domain-containing protein</fullName>
    </submittedName>
</protein>
<dbReference type="Proteomes" id="UP001164803">
    <property type="component" value="Chromosome"/>
</dbReference>
<dbReference type="SMART" id="SM00471">
    <property type="entry name" value="HDc"/>
    <property type="match status" value="1"/>
</dbReference>
<proteinExistence type="predicted"/>
<gene>
    <name evidence="2" type="ORF">NZD86_17925</name>
</gene>
<dbReference type="InterPro" id="IPR052020">
    <property type="entry name" value="Cyclic_di-GMP/3'3'-cGAMP_PDE"/>
</dbReference>
<dbReference type="InterPro" id="IPR037522">
    <property type="entry name" value="HD_GYP_dom"/>
</dbReference>
<dbReference type="Pfam" id="PF13487">
    <property type="entry name" value="HD_5"/>
    <property type="match status" value="1"/>
</dbReference>
<evidence type="ECO:0000313" key="2">
    <source>
        <dbReference type="EMBL" id="WAH36107.1"/>
    </source>
</evidence>
<organism evidence="2 3">
    <name type="scientific">Alicyclobacillus dauci</name>
    <dbReference type="NCBI Taxonomy" id="1475485"/>
    <lineage>
        <taxon>Bacteria</taxon>
        <taxon>Bacillati</taxon>
        <taxon>Bacillota</taxon>
        <taxon>Bacilli</taxon>
        <taxon>Bacillales</taxon>
        <taxon>Alicyclobacillaceae</taxon>
        <taxon>Alicyclobacillus</taxon>
    </lineage>
</organism>